<protein>
    <submittedName>
        <fullName evidence="2">Diguanylate phosphodiesterase</fullName>
    </submittedName>
</protein>
<dbReference type="EMBL" id="QJRE01000083">
    <property type="protein sequence ID" value="NWL44540.1"/>
    <property type="molecule type" value="Genomic_DNA"/>
</dbReference>
<name>A0ABD6MSQ6_9PSED</name>
<sequence>MASRPGPFAGKPAPTRGLRPTTDLCPPPIRCRRGFTREYASGDNGERRVVNGQQARPFRG</sequence>
<evidence type="ECO:0000313" key="2">
    <source>
        <dbReference type="EMBL" id="NWL44540.1"/>
    </source>
</evidence>
<evidence type="ECO:0000313" key="3">
    <source>
        <dbReference type="Proteomes" id="UP000704738"/>
    </source>
</evidence>
<gene>
    <name evidence="2" type="ORF">DM819_01305</name>
</gene>
<evidence type="ECO:0000256" key="1">
    <source>
        <dbReference type="SAM" id="MobiDB-lite"/>
    </source>
</evidence>
<dbReference type="AlphaFoldDB" id="A0ABD6MSQ6"/>
<feature type="region of interest" description="Disordered" evidence="1">
    <location>
        <begin position="1"/>
        <end position="60"/>
    </location>
</feature>
<accession>A0ABD6MSQ6</accession>
<dbReference type="Proteomes" id="UP000704738">
    <property type="component" value="Unassembled WGS sequence"/>
</dbReference>
<organism evidence="2 3">
    <name type="scientific">Pseudomonas hunanensis</name>
    <dbReference type="NCBI Taxonomy" id="1247546"/>
    <lineage>
        <taxon>Bacteria</taxon>
        <taxon>Pseudomonadati</taxon>
        <taxon>Pseudomonadota</taxon>
        <taxon>Gammaproteobacteria</taxon>
        <taxon>Pseudomonadales</taxon>
        <taxon>Pseudomonadaceae</taxon>
        <taxon>Pseudomonas</taxon>
    </lineage>
</organism>
<proteinExistence type="predicted"/>
<reference evidence="2 3" key="1">
    <citation type="submission" date="2018-06" db="EMBL/GenBank/DDBJ databases">
        <title>Bacteria isolated from soil of Wuhan.</title>
        <authorList>
            <person name="Xiang W."/>
            <person name="Huang C."/>
        </authorList>
    </citation>
    <scope>NUCLEOTIDE SEQUENCE [LARGE SCALE GENOMIC DNA]</scope>
    <source>
        <strain evidence="3">xwS4</strain>
    </source>
</reference>
<comment type="caution">
    <text evidence="2">The sequence shown here is derived from an EMBL/GenBank/DDBJ whole genome shotgun (WGS) entry which is preliminary data.</text>
</comment>